<evidence type="ECO:0000313" key="3">
    <source>
        <dbReference type="Proteomes" id="UP000319769"/>
    </source>
</evidence>
<dbReference type="Proteomes" id="UP000319769">
    <property type="component" value="Unassembled WGS sequence"/>
</dbReference>
<evidence type="ECO:0000313" key="2">
    <source>
        <dbReference type="EMBL" id="KAA9155770.1"/>
    </source>
</evidence>
<dbReference type="EMBL" id="VMNW02000054">
    <property type="protein sequence ID" value="KAA9155770.1"/>
    <property type="molecule type" value="Genomic_DNA"/>
</dbReference>
<name>A0A5N0UXG1_9PSEU</name>
<keyword evidence="3" id="KW-1185">Reference proteome</keyword>
<dbReference type="RefSeq" id="WP_144753227.1">
    <property type="nucleotide sequence ID" value="NZ_VMNW02000054.1"/>
</dbReference>
<keyword evidence="1" id="KW-0732">Signal</keyword>
<feature type="signal peptide" evidence="1">
    <location>
        <begin position="1"/>
        <end position="29"/>
    </location>
</feature>
<proteinExistence type="predicted"/>
<gene>
    <name evidence="2" type="ORF">FPZ12_028955</name>
</gene>
<reference evidence="2" key="1">
    <citation type="submission" date="2019-09" db="EMBL/GenBank/DDBJ databases">
        <authorList>
            <person name="Teo W.F.A."/>
            <person name="Duangmal K."/>
        </authorList>
    </citation>
    <scope>NUCLEOTIDE SEQUENCE [LARGE SCALE GENOMIC DNA]</scope>
    <source>
        <strain evidence="2">K81G1</strain>
    </source>
</reference>
<comment type="caution">
    <text evidence="2">The sequence shown here is derived from an EMBL/GenBank/DDBJ whole genome shotgun (WGS) entry which is preliminary data.</text>
</comment>
<dbReference type="AlphaFoldDB" id="A0A5N0UXG1"/>
<sequence length="100" mass="9989">MDIKRVLGACAAAVSLVAVSVVGAPGAQAASCGLDFGGQKYTNCHNYKAKVGIKYVWGAGPGGTPTGSTVQYCVGAKSTKSIARPDLGLAEQAIGGDQKC</sequence>
<evidence type="ECO:0000256" key="1">
    <source>
        <dbReference type="SAM" id="SignalP"/>
    </source>
</evidence>
<accession>A0A5N0UXG1</accession>
<organism evidence="2 3">
    <name type="scientific">Amycolatopsis acidicola</name>
    <dbReference type="NCBI Taxonomy" id="2596893"/>
    <lineage>
        <taxon>Bacteria</taxon>
        <taxon>Bacillati</taxon>
        <taxon>Actinomycetota</taxon>
        <taxon>Actinomycetes</taxon>
        <taxon>Pseudonocardiales</taxon>
        <taxon>Pseudonocardiaceae</taxon>
        <taxon>Amycolatopsis</taxon>
    </lineage>
</organism>
<feature type="chain" id="PRO_5024368332" description="Secreted protein" evidence="1">
    <location>
        <begin position="30"/>
        <end position="100"/>
    </location>
</feature>
<protein>
    <recommendedName>
        <fullName evidence="4">Secreted protein</fullName>
    </recommendedName>
</protein>
<evidence type="ECO:0008006" key="4">
    <source>
        <dbReference type="Google" id="ProtNLM"/>
    </source>
</evidence>